<organism evidence="1 2">
    <name type="scientific">Pluteus cervinus</name>
    <dbReference type="NCBI Taxonomy" id="181527"/>
    <lineage>
        <taxon>Eukaryota</taxon>
        <taxon>Fungi</taxon>
        <taxon>Dikarya</taxon>
        <taxon>Basidiomycota</taxon>
        <taxon>Agaricomycotina</taxon>
        <taxon>Agaricomycetes</taxon>
        <taxon>Agaricomycetidae</taxon>
        <taxon>Agaricales</taxon>
        <taxon>Pluteineae</taxon>
        <taxon>Pluteaceae</taxon>
        <taxon>Pluteus</taxon>
    </lineage>
</organism>
<evidence type="ECO:0000313" key="2">
    <source>
        <dbReference type="Proteomes" id="UP000308600"/>
    </source>
</evidence>
<dbReference type="Proteomes" id="UP000308600">
    <property type="component" value="Unassembled WGS sequence"/>
</dbReference>
<dbReference type="EMBL" id="ML208949">
    <property type="protein sequence ID" value="TFK59543.1"/>
    <property type="molecule type" value="Genomic_DNA"/>
</dbReference>
<feature type="non-terminal residue" evidence="1">
    <location>
        <position position="133"/>
    </location>
</feature>
<accession>A0ACD3A111</accession>
<feature type="non-terminal residue" evidence="1">
    <location>
        <position position="1"/>
    </location>
</feature>
<protein>
    <submittedName>
        <fullName evidence="1">WD40 repeat-like protein</fullName>
    </submittedName>
</protein>
<gene>
    <name evidence="1" type="ORF">BDN72DRAFT_748733</name>
</gene>
<name>A0ACD3A111_9AGAR</name>
<keyword evidence="2" id="KW-1185">Reference proteome</keyword>
<sequence length="133" mass="14556">FKQAIVDSTPHIYTSGLALSPEQSHFALVKKQKFQHLFSLESGNIKTWIQSALVIDVGRDVLCICYSPNGEHVVSGCGNGLLRLWDAKTGKALRDLQKHTAAVRSVAYSPCGKFICSGSYDQTVTIWDAKTGK</sequence>
<evidence type="ECO:0000313" key="1">
    <source>
        <dbReference type="EMBL" id="TFK59543.1"/>
    </source>
</evidence>
<proteinExistence type="predicted"/>
<reference evidence="1 2" key="1">
    <citation type="journal article" date="2019" name="Nat. Ecol. Evol.">
        <title>Megaphylogeny resolves global patterns of mushroom evolution.</title>
        <authorList>
            <person name="Varga T."/>
            <person name="Krizsan K."/>
            <person name="Foldi C."/>
            <person name="Dima B."/>
            <person name="Sanchez-Garcia M."/>
            <person name="Sanchez-Ramirez S."/>
            <person name="Szollosi G.J."/>
            <person name="Szarkandi J.G."/>
            <person name="Papp V."/>
            <person name="Albert L."/>
            <person name="Andreopoulos W."/>
            <person name="Angelini C."/>
            <person name="Antonin V."/>
            <person name="Barry K.W."/>
            <person name="Bougher N.L."/>
            <person name="Buchanan P."/>
            <person name="Buyck B."/>
            <person name="Bense V."/>
            <person name="Catcheside P."/>
            <person name="Chovatia M."/>
            <person name="Cooper J."/>
            <person name="Damon W."/>
            <person name="Desjardin D."/>
            <person name="Finy P."/>
            <person name="Geml J."/>
            <person name="Haridas S."/>
            <person name="Hughes K."/>
            <person name="Justo A."/>
            <person name="Karasinski D."/>
            <person name="Kautmanova I."/>
            <person name="Kiss B."/>
            <person name="Kocsube S."/>
            <person name="Kotiranta H."/>
            <person name="LaButti K.M."/>
            <person name="Lechner B.E."/>
            <person name="Liimatainen K."/>
            <person name="Lipzen A."/>
            <person name="Lukacs Z."/>
            <person name="Mihaltcheva S."/>
            <person name="Morgado L.N."/>
            <person name="Niskanen T."/>
            <person name="Noordeloos M.E."/>
            <person name="Ohm R.A."/>
            <person name="Ortiz-Santana B."/>
            <person name="Ovrebo C."/>
            <person name="Racz N."/>
            <person name="Riley R."/>
            <person name="Savchenko A."/>
            <person name="Shiryaev A."/>
            <person name="Soop K."/>
            <person name="Spirin V."/>
            <person name="Szebenyi C."/>
            <person name="Tomsovsky M."/>
            <person name="Tulloss R.E."/>
            <person name="Uehling J."/>
            <person name="Grigoriev I.V."/>
            <person name="Vagvolgyi C."/>
            <person name="Papp T."/>
            <person name="Martin F.M."/>
            <person name="Miettinen O."/>
            <person name="Hibbett D.S."/>
            <person name="Nagy L.G."/>
        </authorList>
    </citation>
    <scope>NUCLEOTIDE SEQUENCE [LARGE SCALE GENOMIC DNA]</scope>
    <source>
        <strain evidence="1 2">NL-1719</strain>
    </source>
</reference>